<accession>A0A2T4PXG9</accession>
<comment type="caution">
    <text evidence="1">The sequence shown here is derived from an EMBL/GenBank/DDBJ whole genome shotgun (WGS) entry which is preliminary data.</text>
</comment>
<dbReference type="AlphaFoldDB" id="A0A2T4PXG9"/>
<evidence type="ECO:0008006" key="3">
    <source>
        <dbReference type="Google" id="ProtNLM"/>
    </source>
</evidence>
<dbReference type="RefSeq" id="WP_107533261.1">
    <property type="nucleotide sequence ID" value="NZ_PZEV01000076.1"/>
</dbReference>
<protein>
    <recommendedName>
        <fullName evidence="3">Phage protein</fullName>
    </recommendedName>
</protein>
<sequence>MVKIKTKKEMTLPELIQWGWDNDVKNEKYICNQDEDAFVRFNSMSEIAFSAIYNHHFKDTYTVEVEEEITEGTKLDLVERFIGSMGSVCYTSHNMSIKECLKLNSRDCTTTHFYIENCDRELILIWCDGKMVD</sequence>
<dbReference type="Proteomes" id="UP000240717">
    <property type="component" value="Unassembled WGS sequence"/>
</dbReference>
<gene>
    <name evidence="1" type="ORF">BU085_12220</name>
</gene>
<dbReference type="EMBL" id="PZEV01000076">
    <property type="protein sequence ID" value="PTI49382.1"/>
    <property type="molecule type" value="Genomic_DNA"/>
</dbReference>
<organism evidence="1 2">
    <name type="scientific">Staphylococcus warneri</name>
    <dbReference type="NCBI Taxonomy" id="1292"/>
    <lineage>
        <taxon>Bacteria</taxon>
        <taxon>Bacillati</taxon>
        <taxon>Bacillota</taxon>
        <taxon>Bacilli</taxon>
        <taxon>Bacillales</taxon>
        <taxon>Staphylococcaceae</taxon>
        <taxon>Staphylococcus</taxon>
    </lineage>
</organism>
<evidence type="ECO:0000313" key="1">
    <source>
        <dbReference type="EMBL" id="PTI49382.1"/>
    </source>
</evidence>
<proteinExistence type="predicted"/>
<reference evidence="1 2" key="1">
    <citation type="journal article" date="2016" name="Front. Microbiol.">
        <title>Comprehensive Phylogenetic Analysis of Bovine Non-aureus Staphylococci Species Based on Whole-Genome Sequencing.</title>
        <authorList>
            <person name="Naushad S."/>
            <person name="Barkema H.W."/>
            <person name="Luby C."/>
            <person name="Condas L.A."/>
            <person name="Nobrega D.B."/>
            <person name="Carson D.A."/>
            <person name="De Buck J."/>
        </authorList>
    </citation>
    <scope>NUCLEOTIDE SEQUENCE [LARGE SCALE GENOMIC DNA]</scope>
    <source>
        <strain evidence="1 2">SNUC 2993</strain>
    </source>
</reference>
<name>A0A2T4PXG9_STAWA</name>
<evidence type="ECO:0000313" key="2">
    <source>
        <dbReference type="Proteomes" id="UP000240717"/>
    </source>
</evidence>